<gene>
    <name evidence="7" type="ORF">NA8A_00395</name>
</gene>
<protein>
    <submittedName>
        <fullName evidence="7">Thiamine pyrophosphate central domain-containing protein</fullName>
    </submittedName>
</protein>
<dbReference type="Pfam" id="PF00205">
    <property type="entry name" value="TPP_enzyme_M"/>
    <property type="match status" value="1"/>
</dbReference>
<dbReference type="STRING" id="721133.SAMN05216176_10278"/>
<evidence type="ECO:0000256" key="2">
    <source>
        <dbReference type="ARBA" id="ARBA00023052"/>
    </source>
</evidence>
<dbReference type="InterPro" id="IPR012001">
    <property type="entry name" value="Thiamin_PyroP_enz_TPP-bd_dom"/>
</dbReference>
<reference evidence="7 8" key="1">
    <citation type="journal article" date="2012" name="J. Bacteriol.">
        <title>Genome Sequence of Nitratireductor indicus Type Strain C115.</title>
        <authorList>
            <person name="Lai Q."/>
            <person name="Li G."/>
            <person name="Yu Z."/>
            <person name="Shao Z."/>
        </authorList>
    </citation>
    <scope>NUCLEOTIDE SEQUENCE [LARGE SCALE GENOMIC DNA]</scope>
    <source>
        <strain evidence="7 8">C115</strain>
    </source>
</reference>
<dbReference type="eggNOG" id="COG0028">
    <property type="taxonomic scope" value="Bacteria"/>
</dbReference>
<evidence type="ECO:0000313" key="7">
    <source>
        <dbReference type="EMBL" id="EKF44155.1"/>
    </source>
</evidence>
<dbReference type="Proteomes" id="UP000007374">
    <property type="component" value="Unassembled WGS sequence"/>
</dbReference>
<dbReference type="GO" id="GO:0003984">
    <property type="term" value="F:acetolactate synthase activity"/>
    <property type="evidence" value="ECO:0007669"/>
    <property type="project" value="TreeGrafter"/>
</dbReference>
<organism evidence="7 8">
    <name type="scientific">Nitratireductor indicus C115</name>
    <dbReference type="NCBI Taxonomy" id="1231190"/>
    <lineage>
        <taxon>Bacteria</taxon>
        <taxon>Pseudomonadati</taxon>
        <taxon>Pseudomonadota</taxon>
        <taxon>Alphaproteobacteria</taxon>
        <taxon>Hyphomicrobiales</taxon>
        <taxon>Phyllobacteriaceae</taxon>
        <taxon>Nitratireductor</taxon>
    </lineage>
</organism>
<dbReference type="CDD" id="cd00568">
    <property type="entry name" value="TPP_enzymes"/>
    <property type="match status" value="1"/>
</dbReference>
<feature type="domain" description="Thiamine pyrophosphate enzyme TPP-binding" evidence="5">
    <location>
        <begin position="366"/>
        <end position="512"/>
    </location>
</feature>
<dbReference type="PANTHER" id="PTHR18968">
    <property type="entry name" value="THIAMINE PYROPHOSPHATE ENZYMES"/>
    <property type="match status" value="1"/>
</dbReference>
<dbReference type="GO" id="GO:0030976">
    <property type="term" value="F:thiamine pyrophosphate binding"/>
    <property type="evidence" value="ECO:0007669"/>
    <property type="project" value="InterPro"/>
</dbReference>
<sequence>MLTGGDQPLWIALRDHGIRMLVGRSEASAVYMADGYARASRKIGVTYGQAGPGAANVAAALADSLWAQSPVVALTGSTATNAVHANEYQALDQATIFAPVTKWNGAAATPQDAPRLLRHALHTAVAGSPGPTHLDVPKDFFAREVKGSARTGEPLHLVAQPPVLDEAMLAKALGKLEKAQRPVLLVGEGARLGDAGAAVASLSEAAGIPIMATMGGKPAVLSTHDNFCGIVGRYSSVAANRLLAEADCVIAVGSRLGGLSTNGYTIPSPAADLIQIDTDPTAFINPYFPALPVHADANTALNALAAGATARASQAGWLDHCRKEAAAWAGRLEERIASDGEASQLTPFAILGELRKHASEIALVADTGYMAAWTGVVFPIERYDGFFRAVGSLGWALPASLGVQLARKEKTVCIIGDGGVGYHLADIETAVRYRLPVLVLVFNNSSLAFEYHEQKYRWNGNVVHEANDFGTVDYAAAARALGADGYRVQTRQQLVDALAKGMASDRPCVLDIVIDREAFPPVTNFDAVMERTL</sequence>
<dbReference type="Pfam" id="PF02775">
    <property type="entry name" value="TPP_enzyme_C"/>
    <property type="match status" value="1"/>
</dbReference>
<evidence type="ECO:0000256" key="1">
    <source>
        <dbReference type="ARBA" id="ARBA00007812"/>
    </source>
</evidence>
<dbReference type="GO" id="GO:0050660">
    <property type="term" value="F:flavin adenine dinucleotide binding"/>
    <property type="evidence" value="ECO:0007669"/>
    <property type="project" value="TreeGrafter"/>
</dbReference>
<dbReference type="EMBL" id="AMSI01000001">
    <property type="protein sequence ID" value="EKF44155.1"/>
    <property type="molecule type" value="Genomic_DNA"/>
</dbReference>
<dbReference type="GO" id="GO:0005948">
    <property type="term" value="C:acetolactate synthase complex"/>
    <property type="evidence" value="ECO:0007669"/>
    <property type="project" value="TreeGrafter"/>
</dbReference>
<keyword evidence="2 3" id="KW-0786">Thiamine pyrophosphate</keyword>
<comment type="similarity">
    <text evidence="1 3">Belongs to the TPP enzyme family.</text>
</comment>
<dbReference type="SUPFAM" id="SSF52518">
    <property type="entry name" value="Thiamin diphosphate-binding fold (THDP-binding)"/>
    <property type="match status" value="2"/>
</dbReference>
<dbReference type="InterPro" id="IPR012000">
    <property type="entry name" value="Thiamin_PyroP_enz_cen_dom"/>
</dbReference>
<evidence type="ECO:0000259" key="4">
    <source>
        <dbReference type="Pfam" id="PF00205"/>
    </source>
</evidence>
<dbReference type="CDD" id="cd07035">
    <property type="entry name" value="TPP_PYR_POX_like"/>
    <property type="match status" value="1"/>
</dbReference>
<dbReference type="PATRIC" id="fig|1231190.3.peg.86"/>
<evidence type="ECO:0000259" key="6">
    <source>
        <dbReference type="Pfam" id="PF02776"/>
    </source>
</evidence>
<name>K2NY67_9HYPH</name>
<dbReference type="Gene3D" id="3.40.50.1220">
    <property type="entry name" value="TPP-binding domain"/>
    <property type="match status" value="1"/>
</dbReference>
<dbReference type="InterPro" id="IPR011766">
    <property type="entry name" value="TPP_enzyme_TPP-bd"/>
</dbReference>
<dbReference type="InterPro" id="IPR029061">
    <property type="entry name" value="THDP-binding"/>
</dbReference>
<dbReference type="GO" id="GO:0009099">
    <property type="term" value="P:L-valine biosynthetic process"/>
    <property type="evidence" value="ECO:0007669"/>
    <property type="project" value="TreeGrafter"/>
</dbReference>
<dbReference type="Pfam" id="PF02776">
    <property type="entry name" value="TPP_enzyme_N"/>
    <property type="match status" value="1"/>
</dbReference>
<dbReference type="PANTHER" id="PTHR18968:SF167">
    <property type="entry name" value="ACETOLACTATE SYNTHASE LARGE SUBUNIT ILVB2-RELATED"/>
    <property type="match status" value="1"/>
</dbReference>
<feature type="domain" description="Thiamine pyrophosphate enzyme N-terminal TPP-binding" evidence="6">
    <location>
        <begin position="6"/>
        <end position="95"/>
    </location>
</feature>
<proteinExistence type="inferred from homology"/>
<dbReference type="InterPro" id="IPR029035">
    <property type="entry name" value="DHS-like_NAD/FAD-binding_dom"/>
</dbReference>
<evidence type="ECO:0000256" key="3">
    <source>
        <dbReference type="RuleBase" id="RU362132"/>
    </source>
</evidence>
<dbReference type="InterPro" id="IPR045229">
    <property type="entry name" value="TPP_enz"/>
</dbReference>
<evidence type="ECO:0000259" key="5">
    <source>
        <dbReference type="Pfam" id="PF02775"/>
    </source>
</evidence>
<dbReference type="Gene3D" id="3.40.50.970">
    <property type="match status" value="2"/>
</dbReference>
<dbReference type="GO" id="GO:0000287">
    <property type="term" value="F:magnesium ion binding"/>
    <property type="evidence" value="ECO:0007669"/>
    <property type="project" value="InterPro"/>
</dbReference>
<keyword evidence="8" id="KW-1185">Reference proteome</keyword>
<dbReference type="SUPFAM" id="SSF52467">
    <property type="entry name" value="DHS-like NAD/FAD-binding domain"/>
    <property type="match status" value="1"/>
</dbReference>
<accession>K2NY67</accession>
<comment type="caution">
    <text evidence="7">The sequence shown here is derived from an EMBL/GenBank/DDBJ whole genome shotgun (WGS) entry which is preliminary data.</text>
</comment>
<dbReference type="AlphaFoldDB" id="K2NY67"/>
<evidence type="ECO:0000313" key="8">
    <source>
        <dbReference type="Proteomes" id="UP000007374"/>
    </source>
</evidence>
<feature type="domain" description="Thiamine pyrophosphate enzyme central" evidence="4">
    <location>
        <begin position="169"/>
        <end position="304"/>
    </location>
</feature>
<dbReference type="GO" id="GO:0009097">
    <property type="term" value="P:isoleucine biosynthetic process"/>
    <property type="evidence" value="ECO:0007669"/>
    <property type="project" value="TreeGrafter"/>
</dbReference>